<name>A0AAX4NIH0_9ARCH</name>
<dbReference type="RefSeq" id="WP_393970981.1">
    <property type="nucleotide sequence ID" value="NZ_CP133772.1"/>
</dbReference>
<dbReference type="InterPro" id="IPR023211">
    <property type="entry name" value="DNA_pol_palm_dom_sf"/>
</dbReference>
<dbReference type="KEGG" id="omr:OXIME_001228"/>
<dbReference type="GO" id="GO:0000166">
    <property type="term" value="F:nucleotide binding"/>
    <property type="evidence" value="ECO:0007669"/>
    <property type="project" value="InterPro"/>
</dbReference>
<dbReference type="EMBL" id="CP133772">
    <property type="protein sequence ID" value="WYY00647.1"/>
    <property type="molecule type" value="Genomic_DNA"/>
</dbReference>
<dbReference type="SUPFAM" id="SSF56672">
    <property type="entry name" value="DNA/RNA polymerases"/>
    <property type="match status" value="1"/>
</dbReference>
<dbReference type="Proteomes" id="UP001451606">
    <property type="component" value="Chromosome"/>
</dbReference>
<evidence type="ECO:0000313" key="1">
    <source>
        <dbReference type="EMBL" id="WYY00647.1"/>
    </source>
</evidence>
<proteinExistence type="predicted"/>
<accession>A0AAX4NIH0</accession>
<gene>
    <name evidence="1" type="ORF">OXIME_001228</name>
</gene>
<dbReference type="InterPro" id="IPR017964">
    <property type="entry name" value="DNA-dir_DNA_pol_B_CS"/>
</dbReference>
<dbReference type="InterPro" id="IPR043502">
    <property type="entry name" value="DNA/RNA_pol_sf"/>
</dbReference>
<dbReference type="PROSITE" id="PS00116">
    <property type="entry name" value="DNA_POLYMERASE_B"/>
    <property type="match status" value="1"/>
</dbReference>
<dbReference type="Gene3D" id="3.90.1600.10">
    <property type="entry name" value="Palm domain of DNA polymerase"/>
    <property type="match status" value="1"/>
</dbReference>
<dbReference type="AlphaFoldDB" id="A0AAX4NIH0"/>
<organism evidence="1 2">
    <name type="scientific">Oxyplasma meridianum</name>
    <dbReference type="NCBI Taxonomy" id="3073602"/>
    <lineage>
        <taxon>Archaea</taxon>
        <taxon>Methanobacteriati</taxon>
        <taxon>Thermoplasmatota</taxon>
        <taxon>Thermoplasmata</taxon>
        <taxon>Thermoplasmatales</taxon>
        <taxon>Thermoplasmataceae</taxon>
        <taxon>Oxyplasma</taxon>
    </lineage>
</organism>
<protein>
    <recommendedName>
        <fullName evidence="3">DNA-directed DNA polymerase</fullName>
    </recommendedName>
</protein>
<reference evidence="1 2" key="1">
    <citation type="submission" date="2023-09" db="EMBL/GenBank/DDBJ databases">
        <authorList>
            <person name="Golyshina O.V."/>
            <person name="Lunev E.A."/>
            <person name="Bargiela R."/>
            <person name="Gaines M.C."/>
            <person name="Daum B."/>
            <person name="Bale N.J."/>
            <person name="Koenen M."/>
            <person name="Sinninghe Damst J.S."/>
            <person name="Yakimov M."/>
            <person name="Golyshin P.N."/>
        </authorList>
    </citation>
    <scope>NUCLEOTIDE SEQUENCE [LARGE SCALE GENOMIC DNA]</scope>
    <source>
        <strain evidence="1 2">M1</strain>
    </source>
</reference>
<keyword evidence="2" id="KW-1185">Reference proteome</keyword>
<dbReference type="GeneID" id="95967965"/>
<dbReference type="GO" id="GO:0003676">
    <property type="term" value="F:nucleic acid binding"/>
    <property type="evidence" value="ECO:0007669"/>
    <property type="project" value="InterPro"/>
</dbReference>
<evidence type="ECO:0008006" key="3">
    <source>
        <dbReference type="Google" id="ProtNLM"/>
    </source>
</evidence>
<sequence length="547" mass="64328">MASVSVLISKLNLIALLTISIKWFRIHPIFFTFFLKNLRNHELWSKKEMHSICLIKTKEDISPIRMEYSGQAKNIGINYLTSDKEIWYTIQDVIASKILTGKSPEIIKAITFHPDSIQAELKDVNIYDITINKDENFIRKVIEERIKIKKEKPENWDQLQLILKIIANATSYGIYIEENQETIETKMDIKVYSTEQFTYHTDNIERIGEYFNPIMATLITSSARLILAIAEYITESNGYIAYCDTDSVFVKPEIVKQLQEFFKTLNPYSIETEMFKIEEDDEKKPLDNVLFYGISAKRYCLYDNFNNIRKYSSHGLGHLKDIDSKEVWKSILTNNYNYFNNKIAVSQITASKPSILKRFKKMNENKELNKKIKPYNFILAGNKVENVIPCLPYSKNIYGIQYNEFIDYRSGKSSNNLDKPTIAYWKSLDNVLTQYVKHNDNKFDYIEGIAQRKHIYVNKIRYIGKESNNLDETEIFGIDDNSYIEYVNDKEFTKWILTLKPKDVKSIGIQQRELIRIKNKVKNNERLNPNTKVVKQLYELYKKYTDQ</sequence>
<evidence type="ECO:0000313" key="2">
    <source>
        <dbReference type="Proteomes" id="UP001451606"/>
    </source>
</evidence>